<comment type="subcellular location">
    <subcellularLocation>
        <location evidence="1 10">Cytoplasm</location>
    </subcellularLocation>
</comment>
<keyword evidence="7 10" id="KW-0648">Protein biosynthesis</keyword>
<dbReference type="OrthoDB" id="9775440at2"/>
<evidence type="ECO:0000256" key="2">
    <source>
        <dbReference type="ARBA" id="ARBA00008226"/>
    </source>
</evidence>
<dbReference type="NCBIfam" id="TIGR00211">
    <property type="entry name" value="glyS"/>
    <property type="match status" value="1"/>
</dbReference>
<evidence type="ECO:0000256" key="7">
    <source>
        <dbReference type="ARBA" id="ARBA00022917"/>
    </source>
</evidence>
<feature type="domain" description="DALR anticodon binding" evidence="11">
    <location>
        <begin position="594"/>
        <end position="656"/>
    </location>
</feature>
<dbReference type="InterPro" id="IPR006194">
    <property type="entry name" value="Gly-tRNA-synth_heterodimer"/>
</dbReference>
<keyword evidence="13" id="KW-1185">Reference proteome</keyword>
<dbReference type="EC" id="6.1.1.14" evidence="10"/>
<evidence type="ECO:0000259" key="11">
    <source>
        <dbReference type="Pfam" id="PF05746"/>
    </source>
</evidence>
<accession>A0A7M1LFA0</accession>
<evidence type="ECO:0000256" key="3">
    <source>
        <dbReference type="ARBA" id="ARBA00022490"/>
    </source>
</evidence>
<evidence type="ECO:0000256" key="10">
    <source>
        <dbReference type="HAMAP-Rule" id="MF_00255"/>
    </source>
</evidence>
<dbReference type="PRINTS" id="PR01045">
    <property type="entry name" value="TRNASYNTHGB"/>
</dbReference>
<keyword evidence="6 10" id="KW-0067">ATP-binding</keyword>
<keyword evidence="8 10" id="KW-0030">Aminoacyl-tRNA synthetase</keyword>
<dbReference type="Pfam" id="PF05746">
    <property type="entry name" value="DALR_1"/>
    <property type="match status" value="1"/>
</dbReference>
<comment type="catalytic activity">
    <reaction evidence="9 10">
        <text>tRNA(Gly) + glycine + ATP = glycyl-tRNA(Gly) + AMP + diphosphate</text>
        <dbReference type="Rhea" id="RHEA:16013"/>
        <dbReference type="Rhea" id="RHEA-COMP:9664"/>
        <dbReference type="Rhea" id="RHEA-COMP:9683"/>
        <dbReference type="ChEBI" id="CHEBI:30616"/>
        <dbReference type="ChEBI" id="CHEBI:33019"/>
        <dbReference type="ChEBI" id="CHEBI:57305"/>
        <dbReference type="ChEBI" id="CHEBI:78442"/>
        <dbReference type="ChEBI" id="CHEBI:78522"/>
        <dbReference type="ChEBI" id="CHEBI:456215"/>
        <dbReference type="EC" id="6.1.1.14"/>
    </reaction>
</comment>
<evidence type="ECO:0000313" key="13">
    <source>
        <dbReference type="Proteomes" id="UP000594749"/>
    </source>
</evidence>
<dbReference type="GO" id="GO:0006420">
    <property type="term" value="P:arginyl-tRNA aminoacylation"/>
    <property type="evidence" value="ECO:0007669"/>
    <property type="project" value="InterPro"/>
</dbReference>
<dbReference type="PROSITE" id="PS50861">
    <property type="entry name" value="AA_TRNA_LIGASE_II_GLYAB"/>
    <property type="match status" value="1"/>
</dbReference>
<keyword evidence="5 10" id="KW-0547">Nucleotide-binding</keyword>
<keyword evidence="3 10" id="KW-0963">Cytoplasm</keyword>
<comment type="similarity">
    <text evidence="2 10">Belongs to the class-II aminoacyl-tRNA synthetase family.</text>
</comment>
<evidence type="ECO:0000256" key="6">
    <source>
        <dbReference type="ARBA" id="ARBA00022840"/>
    </source>
</evidence>
<dbReference type="GO" id="GO:0006426">
    <property type="term" value="P:glycyl-tRNA aminoacylation"/>
    <property type="evidence" value="ECO:0007669"/>
    <property type="project" value="UniProtKB-UniRule"/>
</dbReference>
<dbReference type="EMBL" id="CP063078">
    <property type="protein sequence ID" value="QOQ87003.1"/>
    <property type="molecule type" value="Genomic_DNA"/>
</dbReference>
<dbReference type="GO" id="GO:0005524">
    <property type="term" value="F:ATP binding"/>
    <property type="evidence" value="ECO:0007669"/>
    <property type="project" value="UniProtKB-UniRule"/>
</dbReference>
<dbReference type="GO" id="GO:0005829">
    <property type="term" value="C:cytosol"/>
    <property type="evidence" value="ECO:0007669"/>
    <property type="project" value="TreeGrafter"/>
</dbReference>
<dbReference type="HAMAP" id="MF_00255">
    <property type="entry name" value="Gly_tRNA_synth_beta"/>
    <property type="match status" value="1"/>
</dbReference>
<dbReference type="RefSeq" id="WP_025803361.1">
    <property type="nucleotide sequence ID" value="NZ_CP053842.1"/>
</dbReference>
<evidence type="ECO:0000313" key="12">
    <source>
        <dbReference type="EMBL" id="QOQ87003.1"/>
    </source>
</evidence>
<dbReference type="Pfam" id="PF02092">
    <property type="entry name" value="tRNA_synt_2f"/>
    <property type="match status" value="1"/>
</dbReference>
<dbReference type="Proteomes" id="UP000594749">
    <property type="component" value="Chromosome"/>
</dbReference>
<organism evidence="12 13">
    <name type="scientific">Campylobacter corcagiensis</name>
    <dbReference type="NCBI Taxonomy" id="1448857"/>
    <lineage>
        <taxon>Bacteria</taxon>
        <taxon>Pseudomonadati</taxon>
        <taxon>Campylobacterota</taxon>
        <taxon>Epsilonproteobacteria</taxon>
        <taxon>Campylobacterales</taxon>
        <taxon>Campylobacteraceae</taxon>
        <taxon>Campylobacter</taxon>
    </lineage>
</organism>
<evidence type="ECO:0000256" key="8">
    <source>
        <dbReference type="ARBA" id="ARBA00023146"/>
    </source>
</evidence>
<evidence type="ECO:0000256" key="4">
    <source>
        <dbReference type="ARBA" id="ARBA00022598"/>
    </source>
</evidence>
<dbReference type="InterPro" id="IPR015944">
    <property type="entry name" value="Gly-tRNA-synth_bsu"/>
</dbReference>
<evidence type="ECO:0000256" key="1">
    <source>
        <dbReference type="ARBA" id="ARBA00004496"/>
    </source>
</evidence>
<evidence type="ECO:0000256" key="5">
    <source>
        <dbReference type="ARBA" id="ARBA00022741"/>
    </source>
</evidence>
<dbReference type="PANTHER" id="PTHR30075:SF2">
    <property type="entry name" value="GLYCINE--TRNA LIGASE, CHLOROPLASTIC_MITOCHONDRIAL 2"/>
    <property type="match status" value="1"/>
</dbReference>
<reference evidence="12 13" key="1">
    <citation type="submission" date="2020-10" db="EMBL/GenBank/DDBJ databases">
        <title>Campylobacter and Helicobacter PacBio genomes.</title>
        <authorList>
            <person name="Lane C."/>
        </authorList>
    </citation>
    <scope>NUCLEOTIDE SEQUENCE [LARGE SCALE GENOMIC DNA]</scope>
    <source>
        <strain evidence="12 13">2016D-0077</strain>
    </source>
</reference>
<comment type="subunit">
    <text evidence="10">Tetramer of two alpha and two beta subunits.</text>
</comment>
<evidence type="ECO:0000256" key="9">
    <source>
        <dbReference type="ARBA" id="ARBA00047937"/>
    </source>
</evidence>
<gene>
    <name evidence="10" type="primary">glyS</name>
    <name evidence="12" type="ORF">IMC76_07265</name>
</gene>
<sequence length="668" mass="75995">MRVLIEIGVEELPAIPFLKEEANIPLKWNKILSNYNINSNFKFEYTPRRLVLFSDDFPKNQDDITVESIGAPKAVALKDGSWTKAAISFANKCGISVDELEFKNIKDKEVLYHLSVKKGSNTKELLGDIINEFLKDLNFGKSMRWGDKEYEFIRPIRSIICMVDDENVDMEIYGVRSDKSFYPHRSFGYEKIEFSSFDEYFNLLPKYGITLKASKRKEMIESDILEIEKKYGLKVEKDDSLLAEIVAITEHPKALLGKFDESFLEVPKEVIITSMKENQRYFPVFKDEKLSNNFVVVSNGVGSDESLVIAGNERVLRARLSDAMFFWESDLKSKFSPEPLKNISYMSELGTVYDKELRELEVAKSLAKIYDSKLESEFGGDYKPSLEKAIMLSKADLATGMVGEFGELQGIMGSYYAKDENEFVSTAIKEQYLYDEIPSTLFGAVVNMATKLESMFGLFSINKEPTGTKDPFALRRAALSIIKIVLAKDLNFDIKAIAEENAKNYANFKIQNLVEFFMDRLNSIYPDVNASIINACLKSGETDFKKLNSAILALDEISKADSFKEKFSTFKRLANIIKDETIDSVDDGLLKQSAELELYGAYKGLDLEVKDYKNYLNQLFNLKNEIDAFFDSVMINVDDEKIRNNRIALVGAVYKAFLKVADIKEISI</sequence>
<keyword evidence="4 10" id="KW-0436">Ligase</keyword>
<proteinExistence type="inferred from homology"/>
<dbReference type="GO" id="GO:0004814">
    <property type="term" value="F:arginine-tRNA ligase activity"/>
    <property type="evidence" value="ECO:0007669"/>
    <property type="project" value="InterPro"/>
</dbReference>
<dbReference type="GO" id="GO:0004820">
    <property type="term" value="F:glycine-tRNA ligase activity"/>
    <property type="evidence" value="ECO:0007669"/>
    <property type="project" value="UniProtKB-UniRule"/>
</dbReference>
<dbReference type="PANTHER" id="PTHR30075">
    <property type="entry name" value="GLYCYL-TRNA SYNTHETASE"/>
    <property type="match status" value="1"/>
</dbReference>
<dbReference type="AlphaFoldDB" id="A0A7M1LFA0"/>
<protein>
    <recommendedName>
        <fullName evidence="10">Glycine--tRNA ligase beta subunit</fullName>
        <ecNumber evidence="10">6.1.1.14</ecNumber>
    </recommendedName>
    <alternativeName>
        <fullName evidence="10">Glycyl-tRNA synthetase beta subunit</fullName>
        <shortName evidence="10">GlyRS</shortName>
    </alternativeName>
</protein>
<name>A0A7M1LFA0_9BACT</name>
<dbReference type="InterPro" id="IPR008909">
    <property type="entry name" value="DALR_anticod-bd"/>
</dbReference>